<feature type="transmembrane region" description="Helical" evidence="9">
    <location>
        <begin position="24"/>
        <end position="47"/>
    </location>
</feature>
<dbReference type="SUPFAM" id="SSF81333">
    <property type="entry name" value="F1F0 ATP synthase subunit C"/>
    <property type="match status" value="2"/>
</dbReference>
<name>A0A6B2LK91_9EUKA</name>
<dbReference type="PANTHER" id="PTHR10263">
    <property type="entry name" value="V-TYPE PROTON ATPASE PROTEOLIPID SUBUNIT"/>
    <property type="match status" value="1"/>
</dbReference>
<evidence type="ECO:0000256" key="1">
    <source>
        <dbReference type="ARBA" id="ARBA00004141"/>
    </source>
</evidence>
<evidence type="ECO:0000256" key="4">
    <source>
        <dbReference type="ARBA" id="ARBA00022692"/>
    </source>
</evidence>
<comment type="subcellular location">
    <subcellularLocation>
        <location evidence="1">Membrane</location>
        <topology evidence="1">Multi-pass membrane protein</topology>
    </subcellularLocation>
</comment>
<reference evidence="11" key="1">
    <citation type="journal article" date="2020" name="J. Eukaryot. Microbiol.">
        <title>De novo Sequencing, Assembly and Annotation of the Transcriptome for the Free-Living Testate Amoeba Arcella intermedia.</title>
        <authorList>
            <person name="Ribeiro G.M."/>
            <person name="Porfirio-Sousa A.L."/>
            <person name="Maurer-Alcala X.X."/>
            <person name="Katz L.A."/>
            <person name="Lahr D.J.G."/>
        </authorList>
    </citation>
    <scope>NUCLEOTIDE SEQUENCE</scope>
</reference>
<dbReference type="InterPro" id="IPR000245">
    <property type="entry name" value="ATPase_proteolipid_csu"/>
</dbReference>
<proteinExistence type="inferred from homology"/>
<evidence type="ECO:0000256" key="9">
    <source>
        <dbReference type="RuleBase" id="RU363060"/>
    </source>
</evidence>
<keyword evidence="5" id="KW-0375">Hydrogen ion transport</keyword>
<dbReference type="FunFam" id="1.20.120.610:FF:000002">
    <property type="entry name" value="V-type proton ATPase proteolipid subunit"/>
    <property type="match status" value="1"/>
</dbReference>
<feature type="transmembrane region" description="Helical" evidence="9">
    <location>
        <begin position="68"/>
        <end position="88"/>
    </location>
</feature>
<keyword evidence="4 9" id="KW-0812">Transmembrane</keyword>
<dbReference type="InterPro" id="IPR035921">
    <property type="entry name" value="F/V-ATP_Csub_sf"/>
</dbReference>
<organism evidence="11">
    <name type="scientific">Arcella intermedia</name>
    <dbReference type="NCBI Taxonomy" id="1963864"/>
    <lineage>
        <taxon>Eukaryota</taxon>
        <taxon>Amoebozoa</taxon>
        <taxon>Tubulinea</taxon>
        <taxon>Elardia</taxon>
        <taxon>Arcellinida</taxon>
        <taxon>Sphaerothecina</taxon>
        <taxon>Arcellidae</taxon>
        <taxon>Arcella</taxon>
    </lineage>
</organism>
<evidence type="ECO:0000256" key="8">
    <source>
        <dbReference type="ARBA" id="ARBA00023136"/>
    </source>
</evidence>
<dbReference type="CDD" id="cd18178">
    <property type="entry name" value="ATP-synt_Vo_c_ATP6F_rpt2"/>
    <property type="match status" value="1"/>
</dbReference>
<comment type="similarity">
    <text evidence="2 9">Belongs to the V-ATPase proteolipid subunit family.</text>
</comment>
<sequence length="183" mass="19228">MAESGNYTYKYPELEMFFLEISPYIWANLGAALAISLSVMAAAWGIALSGTTILGQAVATPRIRTKNIISIIFCEALAIYGIITAIIVQLKIKNTHVLHIGDYFSGYAIFWSGILVGFSNIACGIAVGVSGTSAAIADSANPELFIKVLVIEIFASALGLFGLIVGIIQANGASFGTDTTGII</sequence>
<dbReference type="InterPro" id="IPR002379">
    <property type="entry name" value="ATPase_proteolipid_c-like_dom"/>
</dbReference>
<keyword evidence="8 9" id="KW-0472">Membrane</keyword>
<evidence type="ECO:0000256" key="3">
    <source>
        <dbReference type="ARBA" id="ARBA00022448"/>
    </source>
</evidence>
<keyword evidence="3 9" id="KW-0813">Transport</keyword>
<feature type="domain" description="V-ATPase proteolipid subunit C-like" evidence="10">
    <location>
        <begin position="29"/>
        <end position="87"/>
    </location>
</feature>
<accession>A0A6B2LK91</accession>
<dbReference type="Pfam" id="PF00137">
    <property type="entry name" value="ATP-synt_C"/>
    <property type="match status" value="2"/>
</dbReference>
<dbReference type="GO" id="GO:0033179">
    <property type="term" value="C:proton-transporting V-type ATPase, V0 domain"/>
    <property type="evidence" value="ECO:0007669"/>
    <property type="project" value="InterPro"/>
</dbReference>
<evidence type="ECO:0000259" key="10">
    <source>
        <dbReference type="Pfam" id="PF00137"/>
    </source>
</evidence>
<dbReference type="PRINTS" id="PR00122">
    <property type="entry name" value="VACATPASE"/>
</dbReference>
<feature type="transmembrane region" description="Helical" evidence="9">
    <location>
        <begin position="144"/>
        <end position="168"/>
    </location>
</feature>
<evidence type="ECO:0000256" key="7">
    <source>
        <dbReference type="ARBA" id="ARBA00023065"/>
    </source>
</evidence>
<evidence type="ECO:0000256" key="2">
    <source>
        <dbReference type="ARBA" id="ARBA00007296"/>
    </source>
</evidence>
<evidence type="ECO:0000313" key="11">
    <source>
        <dbReference type="EMBL" id="NDV37512.1"/>
    </source>
</evidence>
<feature type="transmembrane region" description="Helical" evidence="9">
    <location>
        <begin position="108"/>
        <end position="132"/>
    </location>
</feature>
<dbReference type="GO" id="GO:0046961">
    <property type="term" value="F:proton-transporting ATPase activity, rotational mechanism"/>
    <property type="evidence" value="ECO:0007669"/>
    <property type="project" value="InterPro"/>
</dbReference>
<dbReference type="EMBL" id="GIBP01008543">
    <property type="protein sequence ID" value="NDV37512.1"/>
    <property type="molecule type" value="Transcribed_RNA"/>
</dbReference>
<feature type="domain" description="V-ATPase proteolipid subunit C-like" evidence="10">
    <location>
        <begin position="110"/>
        <end position="168"/>
    </location>
</feature>
<dbReference type="AlphaFoldDB" id="A0A6B2LK91"/>
<keyword evidence="6 9" id="KW-1133">Transmembrane helix</keyword>
<keyword evidence="7 9" id="KW-0406">Ion transport</keyword>
<protein>
    <recommendedName>
        <fullName evidence="10">V-ATPase proteolipid subunit C-like domain-containing protein</fullName>
    </recommendedName>
</protein>
<dbReference type="Gene3D" id="1.20.120.610">
    <property type="entry name" value="lithium bound rotor ring of v- atpase"/>
    <property type="match status" value="1"/>
</dbReference>
<evidence type="ECO:0000256" key="6">
    <source>
        <dbReference type="ARBA" id="ARBA00022989"/>
    </source>
</evidence>
<evidence type="ECO:0000256" key="5">
    <source>
        <dbReference type="ARBA" id="ARBA00022781"/>
    </source>
</evidence>